<organism evidence="2 3">
    <name type="scientific">Ferrimonas balearica (strain DSM 9799 / CCM 4581 / KCTC 23876 / PAT)</name>
    <dbReference type="NCBI Taxonomy" id="550540"/>
    <lineage>
        <taxon>Bacteria</taxon>
        <taxon>Pseudomonadati</taxon>
        <taxon>Pseudomonadota</taxon>
        <taxon>Gammaproteobacteria</taxon>
        <taxon>Alteromonadales</taxon>
        <taxon>Ferrimonadaceae</taxon>
        <taxon>Ferrimonas</taxon>
    </lineage>
</organism>
<dbReference type="KEGG" id="fbl:Fbal_0464"/>
<evidence type="ECO:0000313" key="3">
    <source>
        <dbReference type="Proteomes" id="UP000006683"/>
    </source>
</evidence>
<dbReference type="Pfam" id="PF13481">
    <property type="entry name" value="AAA_25"/>
    <property type="match status" value="1"/>
</dbReference>
<evidence type="ECO:0000259" key="1">
    <source>
        <dbReference type="SMART" id="SM00382"/>
    </source>
</evidence>
<proteinExistence type="predicted"/>
<dbReference type="SMART" id="SM00382">
    <property type="entry name" value="AAA"/>
    <property type="match status" value="1"/>
</dbReference>
<dbReference type="InterPro" id="IPR027417">
    <property type="entry name" value="P-loop_NTPase"/>
</dbReference>
<dbReference type="SUPFAM" id="SSF52540">
    <property type="entry name" value="P-loop containing nucleoside triphosphate hydrolases"/>
    <property type="match status" value="1"/>
</dbReference>
<dbReference type="Proteomes" id="UP000006683">
    <property type="component" value="Chromosome"/>
</dbReference>
<protein>
    <submittedName>
        <fullName evidence="2">AAA ATPase</fullName>
    </submittedName>
</protein>
<dbReference type="eggNOG" id="COG1474">
    <property type="taxonomic scope" value="Bacteria"/>
</dbReference>
<evidence type="ECO:0000313" key="2">
    <source>
        <dbReference type="EMBL" id="ADN74678.1"/>
    </source>
</evidence>
<dbReference type="AlphaFoldDB" id="E1SP29"/>
<keyword evidence="3" id="KW-1185">Reference proteome</keyword>
<dbReference type="InterPro" id="IPR003593">
    <property type="entry name" value="AAA+_ATPase"/>
</dbReference>
<feature type="domain" description="AAA+ ATPase" evidence="1">
    <location>
        <begin position="132"/>
        <end position="416"/>
    </location>
</feature>
<dbReference type="HOGENOM" id="CLU_629690_0_0_6"/>
<reference evidence="2 3" key="1">
    <citation type="journal article" date="2010" name="Stand. Genomic Sci.">
        <title>Complete genome sequence of Ferrimonas balearica type strain (PAT).</title>
        <authorList>
            <person name="Nolan M."/>
            <person name="Sikorski J."/>
            <person name="Davenport K."/>
            <person name="Lucas S."/>
            <person name="Glavina Del Rio T."/>
            <person name="Tice H."/>
            <person name="Cheng J."/>
            <person name="Goodwin L."/>
            <person name="Pitluck S."/>
            <person name="Liolios K."/>
            <person name="Ivanova N."/>
            <person name="Mavromatis K."/>
            <person name="Ovchinnikova G."/>
            <person name="Pati A."/>
            <person name="Chen A."/>
            <person name="Palaniappan K."/>
            <person name="Land M."/>
            <person name="Hauser L."/>
            <person name="Chang Y."/>
            <person name="Jeffries C."/>
            <person name="Tapia R."/>
            <person name="Brettin T."/>
            <person name="Detter J."/>
            <person name="Han C."/>
            <person name="Yasawong M."/>
            <person name="Rohde M."/>
            <person name="Tindall B."/>
            <person name="Goker M."/>
            <person name="Woyke T."/>
            <person name="Bristow J."/>
            <person name="Eisen J."/>
            <person name="Markowitz V."/>
            <person name="Hugenholtz P."/>
            <person name="Kyrpides N."/>
            <person name="Klenk H."/>
            <person name="Lapidus A."/>
        </authorList>
    </citation>
    <scope>NUCLEOTIDE SEQUENCE [LARGE SCALE GENOMIC DNA]</scope>
    <source>
        <strain evidence="3">DSM 9799 / CCM 4581 / KCTC 23876 / PAT</strain>
    </source>
</reference>
<name>E1SP29_FERBD</name>
<accession>E1SP29</accession>
<dbReference type="EMBL" id="CP002209">
    <property type="protein sequence ID" value="ADN74678.1"/>
    <property type="molecule type" value="Genomic_DNA"/>
</dbReference>
<sequence>MIGGIETHSECYYIKEHFRNAALDYTTDDPFQFTAGVKLYKDAQEAEGASDSEITGHIINFVHRHNPEMMHVITPFLKTTKAAVEKQLQKLRQEAQAKASTFENFVLTDSQIEERLQQMSDDVMLAGGMVVKGQMTVFFAPPNTGKTLIVLTMLARDADSGLLDGGGVIYINCDDGGKGAITKAKILHASGINAIVLGENGFKSQHLATLMAASCASGAAANQVIVLDTLKKFVDVMNKKDAPAFYEELRRFTMAGGTVISLAHCNKNRDESGKLVFGGVADSVDDTDAAYIIDPANESNSELKTVLAENIKRRGENVKEVAFQYDESDGLSYQERMNSVDMIEGTKAKEFKTKADCERAIQAKRARLQDDANKILEVLMDEGGEVMVTSLVNAVYKQEFVSRRTARNVIDLFNNELWLVQKEGKSKIVRHLYRS</sequence>
<gene>
    <name evidence="2" type="ordered locus">Fbal_0464</name>
</gene>
<dbReference type="Gene3D" id="3.40.50.300">
    <property type="entry name" value="P-loop containing nucleotide triphosphate hydrolases"/>
    <property type="match status" value="1"/>
</dbReference>